<evidence type="ECO:0000313" key="1">
    <source>
        <dbReference type="EMBL" id="KAF2731306.1"/>
    </source>
</evidence>
<evidence type="ECO:0008006" key="3">
    <source>
        <dbReference type="Google" id="ProtNLM"/>
    </source>
</evidence>
<reference evidence="1" key="1">
    <citation type="journal article" date="2020" name="Stud. Mycol.">
        <title>101 Dothideomycetes genomes: a test case for predicting lifestyles and emergence of pathogens.</title>
        <authorList>
            <person name="Haridas S."/>
            <person name="Albert R."/>
            <person name="Binder M."/>
            <person name="Bloem J."/>
            <person name="Labutti K."/>
            <person name="Salamov A."/>
            <person name="Andreopoulos B."/>
            <person name="Baker S."/>
            <person name="Barry K."/>
            <person name="Bills G."/>
            <person name="Bluhm B."/>
            <person name="Cannon C."/>
            <person name="Castanera R."/>
            <person name="Culley D."/>
            <person name="Daum C."/>
            <person name="Ezra D."/>
            <person name="Gonzalez J."/>
            <person name="Henrissat B."/>
            <person name="Kuo A."/>
            <person name="Liang C."/>
            <person name="Lipzen A."/>
            <person name="Lutzoni F."/>
            <person name="Magnuson J."/>
            <person name="Mondo S."/>
            <person name="Nolan M."/>
            <person name="Ohm R."/>
            <person name="Pangilinan J."/>
            <person name="Park H.-J."/>
            <person name="Ramirez L."/>
            <person name="Alfaro M."/>
            <person name="Sun H."/>
            <person name="Tritt A."/>
            <person name="Yoshinaga Y."/>
            <person name="Zwiers L.-H."/>
            <person name="Turgeon B."/>
            <person name="Goodwin S."/>
            <person name="Spatafora J."/>
            <person name="Crous P."/>
            <person name="Grigoriev I."/>
        </authorList>
    </citation>
    <scope>NUCLEOTIDE SEQUENCE</scope>
    <source>
        <strain evidence="1">CBS 125425</strain>
    </source>
</reference>
<protein>
    <recommendedName>
        <fullName evidence="3">Cyclin N-terminal domain-containing protein</fullName>
    </recommendedName>
</protein>
<comment type="caution">
    <text evidence="1">The sequence shown here is derived from an EMBL/GenBank/DDBJ whole genome shotgun (WGS) entry which is preliminary data.</text>
</comment>
<dbReference type="OrthoDB" id="3877279at2759"/>
<dbReference type="Proteomes" id="UP000799444">
    <property type="component" value="Unassembled WGS sequence"/>
</dbReference>
<keyword evidence="2" id="KW-1185">Reference proteome</keyword>
<dbReference type="EMBL" id="ML996198">
    <property type="protein sequence ID" value="KAF2731306.1"/>
    <property type="molecule type" value="Genomic_DNA"/>
</dbReference>
<proteinExistence type="predicted"/>
<gene>
    <name evidence="1" type="ORF">EJ04DRAFT_566942</name>
</gene>
<evidence type="ECO:0000313" key="2">
    <source>
        <dbReference type="Proteomes" id="UP000799444"/>
    </source>
</evidence>
<sequence length="269" mass="29370">MDYSPALSIASVEDMTDEELDKYFASYEPLSNLPTPPPANMSPVVQPSHANMTTISTRPDVSPELEVYAAQLANLVPTNASPLRASTATLADVLGRANLPVDLVAFAACVLDALTSHFVTSWRTVSSMSCPSDLKLGPLLHCHQAPLSAELIVIAALSLAEDFTDDASRSNRHWAMIEAQGIFTARQIDMTKTCILQDMDYGLHRISSGMIQRMVRMLELPTDTPTAPVFKPTFLRLTPEKEERKPKLCLGLHGAAVWMHGMQTPEPSP</sequence>
<name>A0A9P4QUQ4_9PLEO</name>
<dbReference type="AlphaFoldDB" id="A0A9P4QUQ4"/>
<accession>A0A9P4QUQ4</accession>
<organism evidence="1 2">
    <name type="scientific">Polyplosphaeria fusca</name>
    <dbReference type="NCBI Taxonomy" id="682080"/>
    <lineage>
        <taxon>Eukaryota</taxon>
        <taxon>Fungi</taxon>
        <taxon>Dikarya</taxon>
        <taxon>Ascomycota</taxon>
        <taxon>Pezizomycotina</taxon>
        <taxon>Dothideomycetes</taxon>
        <taxon>Pleosporomycetidae</taxon>
        <taxon>Pleosporales</taxon>
        <taxon>Tetraplosphaeriaceae</taxon>
        <taxon>Polyplosphaeria</taxon>
    </lineage>
</organism>